<dbReference type="NCBIfam" id="NF004064">
    <property type="entry name" value="PRK05578.1"/>
    <property type="match status" value="1"/>
</dbReference>
<sequence length="161" mass="17336">MSKQQYHFEFEEYDNSSELPAADAQLLQKAREVTAQAYAPYSSFYVGAAAVLANGEVVTGTNQENASFPAGTCAERSLLSTAAALFPGMAIDTMAISYHNHNGASDKPISPCGICRQALAEYEKRTHQGIRLILGGQEGKVFVIPRSTLLLPLGFSADDMK</sequence>
<dbReference type="SUPFAM" id="SSF53927">
    <property type="entry name" value="Cytidine deaminase-like"/>
    <property type="match status" value="1"/>
</dbReference>
<dbReference type="PANTHER" id="PTHR11644:SF2">
    <property type="entry name" value="CYTIDINE DEAMINASE"/>
    <property type="match status" value="1"/>
</dbReference>
<keyword evidence="2" id="KW-0479">Metal-binding</keyword>
<feature type="domain" description="CMP/dCMP-type deaminase" evidence="5">
    <location>
        <begin position="21"/>
        <end position="158"/>
    </location>
</feature>
<comment type="similarity">
    <text evidence="1">Belongs to the cytidine and deoxycytidylate deaminase family.</text>
</comment>
<gene>
    <name evidence="6" type="ORF">GCM10011379_23750</name>
</gene>
<dbReference type="InterPro" id="IPR050202">
    <property type="entry name" value="Cyt/Deoxycyt_deaminase"/>
</dbReference>
<dbReference type="PROSITE" id="PS51747">
    <property type="entry name" value="CYT_DCMP_DEAMINASES_2"/>
    <property type="match status" value="1"/>
</dbReference>
<reference evidence="6" key="1">
    <citation type="journal article" date="2014" name="Int. J. Syst. Evol. Microbiol.">
        <title>Complete genome sequence of Corynebacterium casei LMG S-19264T (=DSM 44701T), isolated from a smear-ripened cheese.</title>
        <authorList>
            <consortium name="US DOE Joint Genome Institute (JGI-PGF)"/>
            <person name="Walter F."/>
            <person name="Albersmeier A."/>
            <person name="Kalinowski J."/>
            <person name="Ruckert C."/>
        </authorList>
    </citation>
    <scope>NUCLEOTIDE SEQUENCE</scope>
    <source>
        <strain evidence="6">CGMCC 1.15290</strain>
    </source>
</reference>
<evidence type="ECO:0000256" key="2">
    <source>
        <dbReference type="ARBA" id="ARBA00022723"/>
    </source>
</evidence>
<dbReference type="Proteomes" id="UP000627292">
    <property type="component" value="Unassembled WGS sequence"/>
</dbReference>
<keyword evidence="3" id="KW-0378">Hydrolase</keyword>
<evidence type="ECO:0000256" key="1">
    <source>
        <dbReference type="ARBA" id="ARBA00006576"/>
    </source>
</evidence>
<dbReference type="Gene3D" id="3.40.140.10">
    <property type="entry name" value="Cytidine Deaminase, domain 2"/>
    <property type="match status" value="1"/>
</dbReference>
<dbReference type="InterPro" id="IPR002125">
    <property type="entry name" value="CMP_dCMP_dom"/>
</dbReference>
<proteinExistence type="inferred from homology"/>
<dbReference type="GO" id="GO:0072527">
    <property type="term" value="P:pyrimidine-containing compound metabolic process"/>
    <property type="evidence" value="ECO:0007669"/>
    <property type="project" value="UniProtKB-ARBA"/>
</dbReference>
<dbReference type="GO" id="GO:0004126">
    <property type="term" value="F:cytidine deaminase activity"/>
    <property type="evidence" value="ECO:0007669"/>
    <property type="project" value="UniProtKB-ARBA"/>
</dbReference>
<keyword evidence="7" id="KW-1185">Reference proteome</keyword>
<protein>
    <submittedName>
        <fullName evidence="6">Cytidine deaminase</fullName>
    </submittedName>
</protein>
<evidence type="ECO:0000256" key="4">
    <source>
        <dbReference type="ARBA" id="ARBA00022833"/>
    </source>
</evidence>
<organism evidence="6 7">
    <name type="scientific">Filimonas zeae</name>
    <dbReference type="NCBI Taxonomy" id="1737353"/>
    <lineage>
        <taxon>Bacteria</taxon>
        <taxon>Pseudomonadati</taxon>
        <taxon>Bacteroidota</taxon>
        <taxon>Chitinophagia</taxon>
        <taxon>Chitinophagales</taxon>
        <taxon>Chitinophagaceae</taxon>
        <taxon>Filimonas</taxon>
    </lineage>
</organism>
<evidence type="ECO:0000259" key="5">
    <source>
        <dbReference type="PROSITE" id="PS51747"/>
    </source>
</evidence>
<reference evidence="6" key="2">
    <citation type="submission" date="2020-09" db="EMBL/GenBank/DDBJ databases">
        <authorList>
            <person name="Sun Q."/>
            <person name="Zhou Y."/>
        </authorList>
    </citation>
    <scope>NUCLEOTIDE SEQUENCE</scope>
    <source>
        <strain evidence="6">CGMCC 1.15290</strain>
    </source>
</reference>
<dbReference type="RefSeq" id="WP_188952334.1">
    <property type="nucleotide sequence ID" value="NZ_BMIB01000002.1"/>
</dbReference>
<dbReference type="GO" id="GO:0005829">
    <property type="term" value="C:cytosol"/>
    <property type="evidence" value="ECO:0007669"/>
    <property type="project" value="TreeGrafter"/>
</dbReference>
<dbReference type="AlphaFoldDB" id="A0A917MWD6"/>
<dbReference type="GO" id="GO:0042802">
    <property type="term" value="F:identical protein binding"/>
    <property type="evidence" value="ECO:0007669"/>
    <property type="project" value="UniProtKB-ARBA"/>
</dbReference>
<name>A0A917MWD6_9BACT</name>
<evidence type="ECO:0000313" key="6">
    <source>
        <dbReference type="EMBL" id="GGH67956.1"/>
    </source>
</evidence>
<dbReference type="PANTHER" id="PTHR11644">
    <property type="entry name" value="CYTIDINE DEAMINASE"/>
    <property type="match status" value="1"/>
</dbReference>
<dbReference type="Pfam" id="PF00383">
    <property type="entry name" value="dCMP_cyt_deam_1"/>
    <property type="match status" value="1"/>
</dbReference>
<evidence type="ECO:0000256" key="3">
    <source>
        <dbReference type="ARBA" id="ARBA00022801"/>
    </source>
</evidence>
<dbReference type="PROSITE" id="PS00903">
    <property type="entry name" value="CYT_DCMP_DEAMINASES_1"/>
    <property type="match status" value="1"/>
</dbReference>
<dbReference type="EMBL" id="BMIB01000002">
    <property type="protein sequence ID" value="GGH67956.1"/>
    <property type="molecule type" value="Genomic_DNA"/>
</dbReference>
<accession>A0A917MWD6</accession>
<dbReference type="InterPro" id="IPR016193">
    <property type="entry name" value="Cytidine_deaminase-like"/>
</dbReference>
<dbReference type="InterPro" id="IPR016192">
    <property type="entry name" value="APOBEC/CMP_deaminase_Zn-bd"/>
</dbReference>
<comment type="caution">
    <text evidence="6">The sequence shown here is derived from an EMBL/GenBank/DDBJ whole genome shotgun (WGS) entry which is preliminary data.</text>
</comment>
<dbReference type="GO" id="GO:0055086">
    <property type="term" value="P:nucleobase-containing small molecule metabolic process"/>
    <property type="evidence" value="ECO:0007669"/>
    <property type="project" value="UniProtKB-ARBA"/>
</dbReference>
<evidence type="ECO:0000313" key="7">
    <source>
        <dbReference type="Proteomes" id="UP000627292"/>
    </source>
</evidence>
<dbReference type="CDD" id="cd01283">
    <property type="entry name" value="cytidine_deaminase"/>
    <property type="match status" value="1"/>
</dbReference>
<keyword evidence="4" id="KW-0862">Zinc</keyword>
<dbReference type="GO" id="GO:0008270">
    <property type="term" value="F:zinc ion binding"/>
    <property type="evidence" value="ECO:0007669"/>
    <property type="project" value="InterPro"/>
</dbReference>